<sequence length="502" mass="56223">MSSASDSSIFPIESPFLRSTTPVFDFEKVESSRPCSPSSSIGSHGSGISHPPGTRKRRRTTLTNVSSDALLRSINDWDDGQDLKKSRGKASSTASPPHFPGSELVNWSGSQGTCPQTPYESSNEATRESPHETFRRFSRLRCHPYYSLSVQSDGKYHCPFPTGKDPCFHHPTARKLLFQPYHCEVPACSNSHLCFSSLANLLRHQRVAHGLYGNQDTMTQILCHFSGCERSKTGFGFARRYQLHDHMQRVHHYGRRRSSSETSTPGTPQKDSPSSELESTTEPIAVPNLEIESRGCESTTLESPDSTPRTYLKDLTKSDDQELSDAEKEGEDSNQADLTSSSKHHAIQQNDCNKEKIPKEPDNAFQQELDAEIDRYGLLKLSQKTARRCYQTYNDRINTMHPFLGQYKLETDVNHFIGRHCPQYCTPGILFREQLFSFTEGAQAHEDVNAPSDDRRGAENAALASTRPLVERYISNAIILLVFALGAICESKSPLQDWIVGE</sequence>
<dbReference type="AlphaFoldDB" id="A0A1V6U1A4"/>
<feature type="region of interest" description="Disordered" evidence="1">
    <location>
        <begin position="248"/>
        <end position="359"/>
    </location>
</feature>
<feature type="region of interest" description="Disordered" evidence="1">
    <location>
        <begin position="28"/>
        <end position="65"/>
    </location>
</feature>
<proteinExistence type="predicted"/>
<feature type="domain" description="C2H2-type" evidence="2">
    <location>
        <begin position="181"/>
        <end position="209"/>
    </location>
</feature>
<feature type="compositionally biased region" description="Polar residues" evidence="1">
    <location>
        <begin position="335"/>
        <end position="351"/>
    </location>
</feature>
<evidence type="ECO:0000313" key="4">
    <source>
        <dbReference type="Proteomes" id="UP000191285"/>
    </source>
</evidence>
<feature type="domain" description="C2H2-type" evidence="2">
    <location>
        <begin position="221"/>
        <end position="251"/>
    </location>
</feature>
<dbReference type="Proteomes" id="UP000191285">
    <property type="component" value="Unassembled WGS sequence"/>
</dbReference>
<dbReference type="InterPro" id="IPR013087">
    <property type="entry name" value="Znf_C2H2_type"/>
</dbReference>
<dbReference type="SMART" id="SM00355">
    <property type="entry name" value="ZnF_C2H2"/>
    <property type="match status" value="2"/>
</dbReference>
<feature type="compositionally biased region" description="Acidic residues" evidence="1">
    <location>
        <begin position="321"/>
        <end position="334"/>
    </location>
</feature>
<comment type="caution">
    <text evidence="3">The sequence shown here is derived from an EMBL/GenBank/DDBJ whole genome shotgun (WGS) entry which is preliminary data.</text>
</comment>
<feature type="compositionally biased region" description="Polar residues" evidence="1">
    <location>
        <begin position="105"/>
        <end position="124"/>
    </location>
</feature>
<evidence type="ECO:0000259" key="2">
    <source>
        <dbReference type="SMART" id="SM00355"/>
    </source>
</evidence>
<evidence type="ECO:0000256" key="1">
    <source>
        <dbReference type="SAM" id="MobiDB-lite"/>
    </source>
</evidence>
<dbReference type="OrthoDB" id="5062908at2759"/>
<gene>
    <name evidence="3" type="ORF">PENSTE_c001G08591</name>
</gene>
<dbReference type="InterPro" id="IPR059009">
    <property type="entry name" value="Znf_C2H2_17_1st"/>
</dbReference>
<feature type="region of interest" description="Disordered" evidence="1">
    <location>
        <begin position="78"/>
        <end position="129"/>
    </location>
</feature>
<feature type="compositionally biased region" description="Low complexity" evidence="1">
    <location>
        <begin position="32"/>
        <end position="52"/>
    </location>
</feature>
<organism evidence="3 4">
    <name type="scientific">Penicillium steckii</name>
    <dbReference type="NCBI Taxonomy" id="303698"/>
    <lineage>
        <taxon>Eukaryota</taxon>
        <taxon>Fungi</taxon>
        <taxon>Dikarya</taxon>
        <taxon>Ascomycota</taxon>
        <taxon>Pezizomycotina</taxon>
        <taxon>Eurotiomycetes</taxon>
        <taxon>Eurotiomycetidae</taxon>
        <taxon>Eurotiales</taxon>
        <taxon>Aspergillaceae</taxon>
        <taxon>Penicillium</taxon>
    </lineage>
</organism>
<protein>
    <recommendedName>
        <fullName evidence="2">C2H2-type domain-containing protein</fullName>
    </recommendedName>
</protein>
<dbReference type="STRING" id="303698.A0A1V6U1A4"/>
<dbReference type="Pfam" id="PF26176">
    <property type="entry name" value="zf_C2H2_17_2"/>
    <property type="match status" value="1"/>
</dbReference>
<dbReference type="EMBL" id="MLKD01000001">
    <property type="protein sequence ID" value="OQE32345.1"/>
    <property type="molecule type" value="Genomic_DNA"/>
</dbReference>
<feature type="compositionally biased region" description="Polar residues" evidence="1">
    <location>
        <begin position="296"/>
        <end position="309"/>
    </location>
</feature>
<feature type="compositionally biased region" description="Polar residues" evidence="1">
    <location>
        <begin position="260"/>
        <end position="271"/>
    </location>
</feature>
<reference evidence="4" key="1">
    <citation type="journal article" date="2017" name="Nat. Microbiol.">
        <title>Global analysis of biosynthetic gene clusters reveals vast potential of secondary metabolite production in Penicillium species.</title>
        <authorList>
            <person name="Nielsen J.C."/>
            <person name="Grijseels S."/>
            <person name="Prigent S."/>
            <person name="Ji B."/>
            <person name="Dainat J."/>
            <person name="Nielsen K.F."/>
            <person name="Frisvad J.C."/>
            <person name="Workman M."/>
            <person name="Nielsen J."/>
        </authorList>
    </citation>
    <scope>NUCLEOTIDE SEQUENCE [LARGE SCALE GENOMIC DNA]</scope>
    <source>
        <strain evidence="4">IBT 24891</strain>
    </source>
</reference>
<evidence type="ECO:0000313" key="3">
    <source>
        <dbReference type="EMBL" id="OQE32345.1"/>
    </source>
</evidence>
<accession>A0A1V6U1A4</accession>
<dbReference type="Pfam" id="PF26177">
    <property type="entry name" value="zf_C2H2_17_1st"/>
    <property type="match status" value="1"/>
</dbReference>
<feature type="compositionally biased region" description="Basic and acidic residues" evidence="1">
    <location>
        <begin position="311"/>
        <end position="320"/>
    </location>
</feature>
<keyword evidence="4" id="KW-1185">Reference proteome</keyword>
<name>A0A1V6U1A4_9EURO</name>
<feature type="compositionally biased region" description="Low complexity" evidence="1">
    <location>
        <begin position="272"/>
        <end position="283"/>
    </location>
</feature>
<dbReference type="InterPro" id="IPR059095">
    <property type="entry name" value="Znf_C2H2_17_2nd"/>
</dbReference>